<dbReference type="InterPro" id="IPR013083">
    <property type="entry name" value="Znf_RING/FYVE/PHD"/>
</dbReference>
<organism evidence="7 8">
    <name type="scientific">Panicum virgatum</name>
    <name type="common">Blackwell switchgrass</name>
    <dbReference type="NCBI Taxonomy" id="38727"/>
    <lineage>
        <taxon>Eukaryota</taxon>
        <taxon>Viridiplantae</taxon>
        <taxon>Streptophyta</taxon>
        <taxon>Embryophyta</taxon>
        <taxon>Tracheophyta</taxon>
        <taxon>Spermatophyta</taxon>
        <taxon>Magnoliopsida</taxon>
        <taxon>Liliopsida</taxon>
        <taxon>Poales</taxon>
        <taxon>Poaceae</taxon>
        <taxon>PACMAD clade</taxon>
        <taxon>Panicoideae</taxon>
        <taxon>Panicodae</taxon>
        <taxon>Paniceae</taxon>
        <taxon>Panicinae</taxon>
        <taxon>Panicum</taxon>
        <taxon>Panicum sect. Hiantes</taxon>
    </lineage>
</organism>
<dbReference type="GO" id="GO:0008270">
    <property type="term" value="F:zinc ion binding"/>
    <property type="evidence" value="ECO:0007669"/>
    <property type="project" value="UniProtKB-KW"/>
</dbReference>
<sequence length="246" mass="27323">MYMHICSATSAMWCALHAMTSWVCRAAATFVLPGPQVATTGATPWSSWWTPSVFRARTLAMAALTGRVYHNREGHAQVCPHMPCRCPGQACGFVGSMAALLRHFAAVHRWPCTTEDEAAVGFDIELRDGFNFITAVRAATDQVTMNQHLFLLNMERAPFGRTITAFCIHPFHTSTAMLKLTYECYRSFDTCSTHHQSSEFKVACTDLSNGLPDPSECFLFIVPRSACRDDEEFTKVNVVITQAPSQ</sequence>
<evidence type="ECO:0000256" key="2">
    <source>
        <dbReference type="ARBA" id="ARBA00022771"/>
    </source>
</evidence>
<name>A0A8T0URG7_PANVG</name>
<dbReference type="PROSITE" id="PS51081">
    <property type="entry name" value="ZF_SIAH"/>
    <property type="match status" value="1"/>
</dbReference>
<dbReference type="GO" id="GO:0061630">
    <property type="term" value="F:ubiquitin protein ligase activity"/>
    <property type="evidence" value="ECO:0007669"/>
    <property type="project" value="TreeGrafter"/>
</dbReference>
<evidence type="ECO:0000256" key="4">
    <source>
        <dbReference type="PROSITE-ProRule" id="PRU00455"/>
    </source>
</evidence>
<evidence type="ECO:0000259" key="6">
    <source>
        <dbReference type="PROSITE" id="PS51081"/>
    </source>
</evidence>
<keyword evidence="5" id="KW-0732">Signal</keyword>
<feature type="signal peptide" evidence="5">
    <location>
        <begin position="1"/>
        <end position="26"/>
    </location>
</feature>
<dbReference type="SUPFAM" id="SSF49599">
    <property type="entry name" value="TRAF domain-like"/>
    <property type="match status" value="1"/>
</dbReference>
<keyword evidence="3" id="KW-0862">Zinc</keyword>
<evidence type="ECO:0000313" key="7">
    <source>
        <dbReference type="EMBL" id="KAG2624708.1"/>
    </source>
</evidence>
<dbReference type="InterPro" id="IPR052088">
    <property type="entry name" value="E3_ubiquitin-ligase_SINA"/>
</dbReference>
<evidence type="ECO:0000256" key="1">
    <source>
        <dbReference type="ARBA" id="ARBA00022723"/>
    </source>
</evidence>
<keyword evidence="1" id="KW-0479">Metal-binding</keyword>
<dbReference type="InterPro" id="IPR013010">
    <property type="entry name" value="Znf_SIAH"/>
</dbReference>
<dbReference type="GO" id="GO:0005737">
    <property type="term" value="C:cytoplasm"/>
    <property type="evidence" value="ECO:0007669"/>
    <property type="project" value="TreeGrafter"/>
</dbReference>
<keyword evidence="2 4" id="KW-0863">Zinc-finger</keyword>
<proteinExistence type="predicted"/>
<dbReference type="PANTHER" id="PTHR10315:SF96">
    <property type="entry name" value="SIAH-TYPE DOMAIN-CONTAINING PROTEIN"/>
    <property type="match status" value="1"/>
</dbReference>
<feature type="domain" description="SIAH-type" evidence="6">
    <location>
        <begin position="51"/>
        <end position="109"/>
    </location>
</feature>
<protein>
    <recommendedName>
        <fullName evidence="6">SIAH-type domain-containing protein</fullName>
    </recommendedName>
</protein>
<dbReference type="AlphaFoldDB" id="A0A8T0URG7"/>
<evidence type="ECO:0000256" key="5">
    <source>
        <dbReference type="SAM" id="SignalP"/>
    </source>
</evidence>
<gene>
    <name evidence="7" type="ORF">PVAP13_3KG152000</name>
</gene>
<comment type="caution">
    <text evidence="7">The sequence shown here is derived from an EMBL/GenBank/DDBJ whole genome shotgun (WGS) entry which is preliminary data.</text>
</comment>
<evidence type="ECO:0000313" key="8">
    <source>
        <dbReference type="Proteomes" id="UP000823388"/>
    </source>
</evidence>
<keyword evidence="8" id="KW-1185">Reference proteome</keyword>
<reference evidence="7" key="1">
    <citation type="submission" date="2020-05" db="EMBL/GenBank/DDBJ databases">
        <title>WGS assembly of Panicum virgatum.</title>
        <authorList>
            <person name="Lovell J.T."/>
            <person name="Jenkins J."/>
            <person name="Shu S."/>
            <person name="Juenger T.E."/>
            <person name="Schmutz J."/>
        </authorList>
    </citation>
    <scope>NUCLEOTIDE SEQUENCE</scope>
    <source>
        <strain evidence="7">AP13</strain>
    </source>
</reference>
<dbReference type="Proteomes" id="UP000823388">
    <property type="component" value="Chromosome 3K"/>
</dbReference>
<accession>A0A8T0URG7</accession>
<dbReference type="EMBL" id="CM029041">
    <property type="protein sequence ID" value="KAG2624708.1"/>
    <property type="molecule type" value="Genomic_DNA"/>
</dbReference>
<dbReference type="PANTHER" id="PTHR10315">
    <property type="entry name" value="E3 UBIQUITIN PROTEIN LIGASE SIAH"/>
    <property type="match status" value="1"/>
</dbReference>
<evidence type="ECO:0000256" key="3">
    <source>
        <dbReference type="ARBA" id="ARBA00022833"/>
    </source>
</evidence>
<feature type="chain" id="PRO_5035933640" description="SIAH-type domain-containing protein" evidence="5">
    <location>
        <begin position="27"/>
        <end position="246"/>
    </location>
</feature>
<dbReference type="Gene3D" id="3.30.40.10">
    <property type="entry name" value="Zinc/RING finger domain, C3HC4 (zinc finger)"/>
    <property type="match status" value="1"/>
</dbReference>